<feature type="region of interest" description="Disordered" evidence="5">
    <location>
        <begin position="1"/>
        <end position="26"/>
    </location>
</feature>
<name>A0A286UUC7_9AGAM</name>
<dbReference type="FunCoup" id="A0A286UUC7">
    <property type="interactions" value="5"/>
</dbReference>
<feature type="transmembrane region" description="Helical" evidence="6">
    <location>
        <begin position="272"/>
        <end position="291"/>
    </location>
</feature>
<keyword evidence="4 6" id="KW-0472">Membrane</keyword>
<reference evidence="8 9" key="1">
    <citation type="journal article" date="2017" name="Mol. Ecol.">
        <title>Comparative and population genomic landscape of Phellinus noxius: A hypervariable fungus causing root rot in trees.</title>
        <authorList>
            <person name="Chung C.L."/>
            <person name="Lee T.J."/>
            <person name="Akiba M."/>
            <person name="Lee H.H."/>
            <person name="Kuo T.H."/>
            <person name="Liu D."/>
            <person name="Ke H.M."/>
            <person name="Yokoi T."/>
            <person name="Roa M.B."/>
            <person name="Lu M.J."/>
            <person name="Chang Y.Y."/>
            <person name="Ann P.J."/>
            <person name="Tsai J.N."/>
            <person name="Chen C.Y."/>
            <person name="Tzean S.S."/>
            <person name="Ota Y."/>
            <person name="Hattori T."/>
            <person name="Sahashi N."/>
            <person name="Liou R.F."/>
            <person name="Kikuchi T."/>
            <person name="Tsai I.J."/>
        </authorList>
    </citation>
    <scope>NUCLEOTIDE SEQUENCE [LARGE SCALE GENOMIC DNA]</scope>
    <source>
        <strain evidence="8 9">FFPRI411160</strain>
    </source>
</reference>
<protein>
    <submittedName>
        <fullName evidence="8">Sulfate anion transporter</fullName>
    </submittedName>
</protein>
<dbReference type="EMBL" id="NBII01000001">
    <property type="protein sequence ID" value="PAV23187.1"/>
    <property type="molecule type" value="Genomic_DNA"/>
</dbReference>
<dbReference type="PROSITE" id="PS50801">
    <property type="entry name" value="STAS"/>
    <property type="match status" value="1"/>
</dbReference>
<evidence type="ECO:0000256" key="4">
    <source>
        <dbReference type="ARBA" id="ARBA00023136"/>
    </source>
</evidence>
<dbReference type="AlphaFoldDB" id="A0A286UUC7"/>
<sequence>MESGATTPARSVFSERSALLGDVQSQAERGEIQTKYNHRDPDSPPITNTKWAKVKYYLPFTAWLPNYELSMLGGDFLAGLSVACILIPQSISYATSLAKLSPLAGLFSAAIPGIVYALMGTSRQLNVAPEAALSLLIGQAVQSTIHSDPHEHPIDPDSIGIAVSTITTFQVGLFAFVLGFFRLGFIDVLLSRALLRGFITAIAVIISIEQFIPMFGLTELEHVVNPQTTLDKFIFLLRNAAENEHRPTTLISFGALAVLVALRYLKGKCRRYWFIYRIPEVLIVVIASTVLSDIFNWDELGVDILGSVPITQSNSSFIRFPLHKSTIKYAKSTTSTAVLITVIGYLDSIVAAKQNAARFGYSVSPNRELVALGSSNIIGSFIPGVLPAFGSITRSRINADVGGRSQMASFICSSLVLLATFFLLPALYYLPRCVLASVVFLVVFTILAEAPHDVSYFWRMKAWTDFGLMFITFMTSLLWDVEVGIVCSIICSLLLVVHKSSKPRITILGRLPGTSRWKPVNEHPEAEENVPGAMIVRLRDDLDFANTAQLKERLRRLELYGHNPSHPSDVPRRDQARIIVFHLADVNSCDASAAQILFELFETYKLRGVAVFITHLQSNLVPTFTRAGIVPLLGNESFYDDVASAMARIEALELAASTEDNSE</sequence>
<evidence type="ECO:0000313" key="9">
    <source>
        <dbReference type="Proteomes" id="UP000217199"/>
    </source>
</evidence>
<dbReference type="PANTHER" id="PTHR11814">
    <property type="entry name" value="SULFATE TRANSPORTER"/>
    <property type="match status" value="1"/>
</dbReference>
<feature type="transmembrane region" description="Helical" evidence="6">
    <location>
        <begin position="193"/>
        <end position="212"/>
    </location>
</feature>
<keyword evidence="2 6" id="KW-0812">Transmembrane</keyword>
<comment type="subcellular location">
    <subcellularLocation>
        <location evidence="1">Membrane</location>
        <topology evidence="1">Multi-pass membrane protein</topology>
    </subcellularLocation>
</comment>
<dbReference type="Pfam" id="PF01740">
    <property type="entry name" value="STAS"/>
    <property type="match status" value="1"/>
</dbReference>
<dbReference type="Proteomes" id="UP000217199">
    <property type="component" value="Unassembled WGS sequence"/>
</dbReference>
<dbReference type="CDD" id="cd07042">
    <property type="entry name" value="STAS_SulP_like_sulfate_transporter"/>
    <property type="match status" value="1"/>
</dbReference>
<dbReference type="NCBIfam" id="TIGR00815">
    <property type="entry name" value="sulP"/>
    <property type="match status" value="1"/>
</dbReference>
<evidence type="ECO:0000256" key="1">
    <source>
        <dbReference type="ARBA" id="ARBA00004141"/>
    </source>
</evidence>
<dbReference type="SUPFAM" id="SSF52091">
    <property type="entry name" value="SpoIIaa-like"/>
    <property type="match status" value="1"/>
</dbReference>
<dbReference type="InterPro" id="IPR002645">
    <property type="entry name" value="STAS_dom"/>
</dbReference>
<feature type="transmembrane region" description="Helical" evidence="6">
    <location>
        <begin position="247"/>
        <end position="265"/>
    </location>
</feature>
<feature type="transmembrane region" description="Helical" evidence="6">
    <location>
        <begin position="159"/>
        <end position="181"/>
    </location>
</feature>
<evidence type="ECO:0000313" key="8">
    <source>
        <dbReference type="EMBL" id="PAV23187.1"/>
    </source>
</evidence>
<comment type="caution">
    <text evidence="8">The sequence shown here is derived from an EMBL/GenBank/DDBJ whole genome shotgun (WGS) entry which is preliminary data.</text>
</comment>
<feature type="transmembrane region" description="Helical" evidence="6">
    <location>
        <begin position="410"/>
        <end position="428"/>
    </location>
</feature>
<dbReference type="InParanoid" id="A0A286UUC7"/>
<evidence type="ECO:0000256" key="3">
    <source>
        <dbReference type="ARBA" id="ARBA00022989"/>
    </source>
</evidence>
<feature type="domain" description="STAS" evidence="7">
    <location>
        <begin position="531"/>
        <end position="649"/>
    </location>
</feature>
<dbReference type="InterPro" id="IPR001902">
    <property type="entry name" value="SLC26A/SulP_fam"/>
</dbReference>
<accession>A0A286UUC7</accession>
<keyword evidence="3 6" id="KW-1133">Transmembrane helix</keyword>
<feature type="transmembrane region" description="Helical" evidence="6">
    <location>
        <begin position="69"/>
        <end position="88"/>
    </location>
</feature>
<dbReference type="OrthoDB" id="427213at2759"/>
<keyword evidence="9" id="KW-1185">Reference proteome</keyword>
<organism evidence="8 9">
    <name type="scientific">Pyrrhoderma noxium</name>
    <dbReference type="NCBI Taxonomy" id="2282107"/>
    <lineage>
        <taxon>Eukaryota</taxon>
        <taxon>Fungi</taxon>
        <taxon>Dikarya</taxon>
        <taxon>Basidiomycota</taxon>
        <taxon>Agaricomycotina</taxon>
        <taxon>Agaricomycetes</taxon>
        <taxon>Hymenochaetales</taxon>
        <taxon>Hymenochaetaceae</taxon>
        <taxon>Pyrrhoderma</taxon>
    </lineage>
</organism>
<feature type="transmembrane region" description="Helical" evidence="6">
    <location>
        <begin position="369"/>
        <end position="389"/>
    </location>
</feature>
<dbReference type="GO" id="GO:0055085">
    <property type="term" value="P:transmembrane transport"/>
    <property type="evidence" value="ECO:0007669"/>
    <property type="project" value="InterPro"/>
</dbReference>
<dbReference type="GO" id="GO:0016020">
    <property type="term" value="C:membrane"/>
    <property type="evidence" value="ECO:0007669"/>
    <property type="project" value="UniProtKB-SubCell"/>
</dbReference>
<dbReference type="Pfam" id="PF00916">
    <property type="entry name" value="Sulfate_transp"/>
    <property type="match status" value="1"/>
</dbReference>
<evidence type="ECO:0000256" key="5">
    <source>
        <dbReference type="SAM" id="MobiDB-lite"/>
    </source>
</evidence>
<dbReference type="STRING" id="2282107.A0A286UUC7"/>
<feature type="transmembrane region" description="Helical" evidence="6">
    <location>
        <begin position="100"/>
        <end position="119"/>
    </location>
</feature>
<evidence type="ECO:0000256" key="2">
    <source>
        <dbReference type="ARBA" id="ARBA00022692"/>
    </source>
</evidence>
<dbReference type="InterPro" id="IPR011547">
    <property type="entry name" value="SLC26A/SulP_dom"/>
</dbReference>
<evidence type="ECO:0000259" key="7">
    <source>
        <dbReference type="PROSITE" id="PS50801"/>
    </source>
</evidence>
<evidence type="ECO:0000256" key="6">
    <source>
        <dbReference type="SAM" id="Phobius"/>
    </source>
</evidence>
<dbReference type="InterPro" id="IPR036513">
    <property type="entry name" value="STAS_dom_sf"/>
</dbReference>
<dbReference type="Gene3D" id="3.30.750.24">
    <property type="entry name" value="STAS domain"/>
    <property type="match status" value="1"/>
</dbReference>
<proteinExistence type="predicted"/>
<gene>
    <name evidence="8" type="ORF">PNOK_0025500</name>
</gene>
<feature type="transmembrane region" description="Helical" evidence="6">
    <location>
        <begin position="466"/>
        <end position="497"/>
    </location>
</feature>
<feature type="transmembrane region" description="Helical" evidence="6">
    <location>
        <begin position="434"/>
        <end position="454"/>
    </location>
</feature>